<dbReference type="SUPFAM" id="SSF50715">
    <property type="entry name" value="Ribosomal protein L25-like"/>
    <property type="match status" value="1"/>
</dbReference>
<dbReference type="InterPro" id="IPR000924">
    <property type="entry name" value="Glu/Gln-tRNA-synth"/>
</dbReference>
<dbReference type="GO" id="GO:0006425">
    <property type="term" value="P:glutaminyl-tRNA aminoacylation"/>
    <property type="evidence" value="ECO:0007669"/>
    <property type="project" value="UniProtKB-UniRule"/>
</dbReference>
<dbReference type="RefSeq" id="WP_115867073.1">
    <property type="nucleotide sequence ID" value="NZ_QREG01000003.1"/>
</dbReference>
<accession>A0A3D9L5Y0</accession>
<dbReference type="InterPro" id="IPR020059">
    <property type="entry name" value="Glu/Gln-tRNA-synth_Ib_codon-bd"/>
</dbReference>
<keyword evidence="5 11" id="KW-0547">Nucleotide-binding</keyword>
<evidence type="ECO:0000256" key="7">
    <source>
        <dbReference type="ARBA" id="ARBA00022917"/>
    </source>
</evidence>
<comment type="caution">
    <text evidence="15">The sequence shown here is derived from an EMBL/GenBank/DDBJ whole genome shotgun (WGS) entry which is preliminary data.</text>
</comment>
<dbReference type="InterPro" id="IPR050132">
    <property type="entry name" value="Gln/Glu-tRNA_Ligase"/>
</dbReference>
<dbReference type="OrthoDB" id="9801560at2"/>
<evidence type="ECO:0000313" key="15">
    <source>
        <dbReference type="EMBL" id="REE01588.1"/>
    </source>
</evidence>
<comment type="catalytic activity">
    <reaction evidence="9">
        <text>tRNA(Gln) + L-glutamine + ATP = L-glutaminyl-tRNA(Gln) + AMP + diphosphate</text>
        <dbReference type="Rhea" id="RHEA:20121"/>
        <dbReference type="Rhea" id="RHEA-COMP:9662"/>
        <dbReference type="Rhea" id="RHEA-COMP:9681"/>
        <dbReference type="ChEBI" id="CHEBI:30616"/>
        <dbReference type="ChEBI" id="CHEBI:33019"/>
        <dbReference type="ChEBI" id="CHEBI:58359"/>
        <dbReference type="ChEBI" id="CHEBI:78442"/>
        <dbReference type="ChEBI" id="CHEBI:78521"/>
        <dbReference type="ChEBI" id="CHEBI:456215"/>
        <dbReference type="EC" id="6.1.1.18"/>
    </reaction>
</comment>
<comment type="similarity">
    <text evidence="1 11">Belongs to the class-I aminoacyl-tRNA synthetase family.</text>
</comment>
<feature type="domain" description="tRNA synthetases class I (E and Q) anti-codon binding" evidence="14">
    <location>
        <begin position="459"/>
        <end position="531"/>
    </location>
</feature>
<dbReference type="CDD" id="cd00807">
    <property type="entry name" value="GlnRS_core"/>
    <property type="match status" value="1"/>
</dbReference>
<dbReference type="Pfam" id="PF00749">
    <property type="entry name" value="tRNA-synt_1c"/>
    <property type="match status" value="1"/>
</dbReference>
<reference evidence="15 16" key="1">
    <citation type="submission" date="2018-07" db="EMBL/GenBank/DDBJ databases">
        <title>Genomic Encyclopedia of Type Strains, Phase IV (KMG-IV): sequencing the most valuable type-strain genomes for metagenomic binning, comparative biology and taxonomic classification.</title>
        <authorList>
            <person name="Goeker M."/>
        </authorList>
    </citation>
    <scope>NUCLEOTIDE SEQUENCE [LARGE SCALE GENOMIC DNA]</scope>
    <source>
        <strain evidence="15 16">DSM 4134</strain>
    </source>
</reference>
<dbReference type="Proteomes" id="UP000256779">
    <property type="component" value="Unassembled WGS sequence"/>
</dbReference>
<evidence type="ECO:0000256" key="6">
    <source>
        <dbReference type="ARBA" id="ARBA00022840"/>
    </source>
</evidence>
<dbReference type="PANTHER" id="PTHR43097">
    <property type="entry name" value="GLUTAMINE-TRNA LIGASE"/>
    <property type="match status" value="1"/>
</dbReference>
<keyword evidence="6 11" id="KW-0067">ATP-binding</keyword>
<dbReference type="GO" id="GO:0005829">
    <property type="term" value="C:cytosol"/>
    <property type="evidence" value="ECO:0007669"/>
    <property type="project" value="TreeGrafter"/>
</dbReference>
<keyword evidence="7 11" id="KW-0648">Protein biosynthesis</keyword>
<dbReference type="NCBIfam" id="NF011291">
    <property type="entry name" value="PRK14703.1"/>
    <property type="match status" value="1"/>
</dbReference>
<evidence type="ECO:0000259" key="14">
    <source>
        <dbReference type="Pfam" id="PF20974"/>
    </source>
</evidence>
<evidence type="ECO:0000256" key="5">
    <source>
        <dbReference type="ARBA" id="ARBA00022741"/>
    </source>
</evidence>
<dbReference type="InterPro" id="IPR014729">
    <property type="entry name" value="Rossmann-like_a/b/a_fold"/>
</dbReference>
<keyword evidence="4 11" id="KW-0436">Ligase</keyword>
<dbReference type="SUPFAM" id="SSF52374">
    <property type="entry name" value="Nucleotidylyl transferase"/>
    <property type="match status" value="1"/>
</dbReference>
<evidence type="ECO:0000256" key="9">
    <source>
        <dbReference type="ARBA" id="ARBA00048270"/>
    </source>
</evidence>
<evidence type="ECO:0000256" key="1">
    <source>
        <dbReference type="ARBA" id="ARBA00005594"/>
    </source>
</evidence>
<dbReference type="InterPro" id="IPR049437">
    <property type="entry name" value="tRNA-synt_1c_C2"/>
</dbReference>
<dbReference type="PANTHER" id="PTHR43097:SF5">
    <property type="entry name" value="GLUTAMATE--TRNA LIGASE"/>
    <property type="match status" value="1"/>
</dbReference>
<evidence type="ECO:0000256" key="8">
    <source>
        <dbReference type="ARBA" id="ARBA00023146"/>
    </source>
</evidence>
<dbReference type="Pfam" id="PF20974">
    <property type="entry name" value="tRNA-synt_1c_C2"/>
    <property type="match status" value="1"/>
</dbReference>
<proteinExistence type="inferred from homology"/>
<dbReference type="Gene3D" id="3.40.50.620">
    <property type="entry name" value="HUPs"/>
    <property type="match status" value="1"/>
</dbReference>
<name>A0A3D9L5Y0_MARFU</name>
<evidence type="ECO:0000313" key="16">
    <source>
        <dbReference type="Proteomes" id="UP000256779"/>
    </source>
</evidence>
<dbReference type="InterPro" id="IPR004514">
    <property type="entry name" value="Gln-tRNA-synth"/>
</dbReference>
<gene>
    <name evidence="15" type="ORF">C7460_103104</name>
</gene>
<dbReference type="AlphaFoldDB" id="A0A3D9L5Y0"/>
<keyword evidence="16" id="KW-1185">Reference proteome</keyword>
<dbReference type="InterPro" id="IPR011035">
    <property type="entry name" value="Ribosomal_bL25/Gln-tRNA_synth"/>
</dbReference>
<dbReference type="InterPro" id="IPR001412">
    <property type="entry name" value="aa-tRNA-synth_I_CS"/>
</dbReference>
<dbReference type="InterPro" id="IPR020058">
    <property type="entry name" value="Glu/Gln-tRNA-synth_Ib_cat-dom"/>
</dbReference>
<feature type="domain" description="Glutamyl/glutaminyl-tRNA synthetase class Ib catalytic" evidence="12">
    <location>
        <begin position="28"/>
        <end position="335"/>
    </location>
</feature>
<sequence>MENEKKESLNFIEQMIDNDLKSGKHQAIQTRFPPEPNGYLHIGHAKSICLNFGLAEKFGGKCNLRFDDTNPEKEDVEYVDSIKSNIEWLGFKWDGEHYASDYFAQLYEFAVALIKKGKAYVDDLSQEEFNAIKGTPTQPGKESPFRSRSVEENLQLFAEMKDGKYQNGEKVLRAKIDMSSPNMHMRDPILYRIKHVEHHRTANEWCIYPTYDFAHGQSDSIEKVTHSLCTLEFEVHRPLYEWLISELEIFPSKQTEFARLNLSYTIVSKRKLLELVEEGHVAGWDDPRMPTISGIRRRGFTPDAIKKFIKKVGVARRDGITDVALLEHAVREDLNKKTNRVFGILDPVKLVITNWPEDKEEVLTAVNNPEDEAAGTRDMLFGREVYIDRGDFLENPPSPRKWYRLGPEREVRLKYAYIIKCTGFDKDENGEITTIYAEYDPETRSGQDTSGKKVKGTLGWVSVKHAVNAEIRMYDRLFHTENLNDIEDDFKNHLNPNSLEVNTRAVLEGSLKDAKVGDQVQFERVGYFRVDEDTTADKLVFNRTITLRDNWEKQKGK</sequence>
<evidence type="ECO:0000259" key="13">
    <source>
        <dbReference type="Pfam" id="PF03950"/>
    </source>
</evidence>
<keyword evidence="8 11" id="KW-0030">Aminoacyl-tRNA synthetase</keyword>
<dbReference type="Gene3D" id="2.40.240.10">
    <property type="entry name" value="Ribosomal Protein L25, Chain P"/>
    <property type="match status" value="2"/>
</dbReference>
<dbReference type="EMBL" id="QREG01000003">
    <property type="protein sequence ID" value="REE01588.1"/>
    <property type="molecule type" value="Genomic_DNA"/>
</dbReference>
<evidence type="ECO:0000256" key="10">
    <source>
        <dbReference type="NCBIfam" id="TIGR00440"/>
    </source>
</evidence>
<dbReference type="GO" id="GO:0004819">
    <property type="term" value="F:glutamine-tRNA ligase activity"/>
    <property type="evidence" value="ECO:0007669"/>
    <property type="project" value="UniProtKB-UniRule"/>
</dbReference>
<evidence type="ECO:0000256" key="3">
    <source>
        <dbReference type="ARBA" id="ARBA00022490"/>
    </source>
</evidence>
<dbReference type="FunFam" id="3.40.50.620:FF:000037">
    <property type="entry name" value="Glutamine--tRNA ligase cytoplasmic"/>
    <property type="match status" value="1"/>
</dbReference>
<dbReference type="NCBIfam" id="TIGR00440">
    <property type="entry name" value="glnS"/>
    <property type="match status" value="1"/>
</dbReference>
<dbReference type="Pfam" id="PF03950">
    <property type="entry name" value="tRNA-synt_1c_C"/>
    <property type="match status" value="1"/>
</dbReference>
<feature type="domain" description="Glutamyl/glutaminyl-tRNA synthetase class Ib anti-codon binding" evidence="13">
    <location>
        <begin position="339"/>
        <end position="440"/>
    </location>
</feature>
<protein>
    <recommendedName>
        <fullName evidence="2 10">Glutamine--tRNA ligase</fullName>
        <ecNumber evidence="2 10">6.1.1.18</ecNumber>
    </recommendedName>
</protein>
<evidence type="ECO:0000259" key="12">
    <source>
        <dbReference type="Pfam" id="PF00749"/>
    </source>
</evidence>
<dbReference type="GO" id="GO:0005524">
    <property type="term" value="F:ATP binding"/>
    <property type="evidence" value="ECO:0007669"/>
    <property type="project" value="UniProtKB-KW"/>
</dbReference>
<keyword evidence="3" id="KW-0963">Cytoplasm</keyword>
<dbReference type="InterPro" id="IPR020056">
    <property type="entry name" value="Rbsml_bL25/Gln-tRNA_synth_N"/>
</dbReference>
<dbReference type="EC" id="6.1.1.18" evidence="2 10"/>
<evidence type="ECO:0000256" key="2">
    <source>
        <dbReference type="ARBA" id="ARBA00012836"/>
    </source>
</evidence>
<dbReference type="PROSITE" id="PS00178">
    <property type="entry name" value="AA_TRNA_LIGASE_I"/>
    <property type="match status" value="1"/>
</dbReference>
<dbReference type="PRINTS" id="PR00987">
    <property type="entry name" value="TRNASYNTHGLU"/>
</dbReference>
<evidence type="ECO:0000256" key="11">
    <source>
        <dbReference type="RuleBase" id="RU363037"/>
    </source>
</evidence>
<organism evidence="15 16">
    <name type="scientific">Marinoscillum furvescens DSM 4134</name>
    <dbReference type="NCBI Taxonomy" id="1122208"/>
    <lineage>
        <taxon>Bacteria</taxon>
        <taxon>Pseudomonadati</taxon>
        <taxon>Bacteroidota</taxon>
        <taxon>Cytophagia</taxon>
        <taxon>Cytophagales</taxon>
        <taxon>Reichenbachiellaceae</taxon>
        <taxon>Marinoscillum</taxon>
    </lineage>
</organism>
<evidence type="ECO:0000256" key="4">
    <source>
        <dbReference type="ARBA" id="ARBA00022598"/>
    </source>
</evidence>